<evidence type="ECO:0000256" key="8">
    <source>
        <dbReference type="SAM" id="Phobius"/>
    </source>
</evidence>
<protein>
    <submittedName>
        <fullName evidence="9">Uncharacterized protein</fullName>
    </submittedName>
</protein>
<feature type="transmembrane region" description="Helical" evidence="8">
    <location>
        <begin position="413"/>
        <end position="434"/>
    </location>
</feature>
<organism evidence="9 10">
    <name type="scientific">Diploptera punctata</name>
    <name type="common">Pacific beetle cockroach</name>
    <dbReference type="NCBI Taxonomy" id="6984"/>
    <lineage>
        <taxon>Eukaryota</taxon>
        <taxon>Metazoa</taxon>
        <taxon>Ecdysozoa</taxon>
        <taxon>Arthropoda</taxon>
        <taxon>Hexapoda</taxon>
        <taxon>Insecta</taxon>
        <taxon>Pterygota</taxon>
        <taxon>Neoptera</taxon>
        <taxon>Polyneoptera</taxon>
        <taxon>Dictyoptera</taxon>
        <taxon>Blattodea</taxon>
        <taxon>Blaberoidea</taxon>
        <taxon>Blaberidae</taxon>
        <taxon>Diplopterinae</taxon>
        <taxon>Diploptera</taxon>
    </lineage>
</organism>
<keyword evidence="4 8" id="KW-1133">Transmembrane helix</keyword>
<accession>A0AAD7Z6P2</accession>
<evidence type="ECO:0000256" key="6">
    <source>
        <dbReference type="ARBA" id="ARBA00023170"/>
    </source>
</evidence>
<comment type="subcellular location">
    <subcellularLocation>
        <location evidence="1">Cell membrane</location>
        <topology evidence="1">Multi-pass membrane protein</topology>
    </subcellularLocation>
</comment>
<keyword evidence="7" id="KW-0325">Glycoprotein</keyword>
<evidence type="ECO:0000256" key="4">
    <source>
        <dbReference type="ARBA" id="ARBA00022989"/>
    </source>
</evidence>
<keyword evidence="6" id="KW-0675">Receptor</keyword>
<feature type="transmembrane region" description="Helical" evidence="8">
    <location>
        <begin position="162"/>
        <end position="186"/>
    </location>
</feature>
<keyword evidence="3 8" id="KW-0812">Transmembrane</keyword>
<dbReference type="PANTHER" id="PTHR42643:SF30">
    <property type="entry name" value="IONOTROPIC RECEPTOR 40A-RELATED"/>
    <property type="match status" value="1"/>
</dbReference>
<feature type="transmembrane region" description="Helical" evidence="8">
    <location>
        <begin position="225"/>
        <end position="245"/>
    </location>
</feature>
<proteinExistence type="predicted"/>
<dbReference type="EMBL" id="JASPKZ010010147">
    <property type="protein sequence ID" value="KAJ9575195.1"/>
    <property type="molecule type" value="Genomic_DNA"/>
</dbReference>
<dbReference type="GO" id="GO:0005886">
    <property type="term" value="C:plasma membrane"/>
    <property type="evidence" value="ECO:0007669"/>
    <property type="project" value="UniProtKB-SubCell"/>
</dbReference>
<evidence type="ECO:0000313" key="10">
    <source>
        <dbReference type="Proteomes" id="UP001233999"/>
    </source>
</evidence>
<dbReference type="Gene3D" id="1.10.287.70">
    <property type="match status" value="1"/>
</dbReference>
<evidence type="ECO:0000256" key="5">
    <source>
        <dbReference type="ARBA" id="ARBA00023136"/>
    </source>
</evidence>
<evidence type="ECO:0000256" key="7">
    <source>
        <dbReference type="ARBA" id="ARBA00023180"/>
    </source>
</evidence>
<evidence type="ECO:0000256" key="1">
    <source>
        <dbReference type="ARBA" id="ARBA00004651"/>
    </source>
</evidence>
<reference evidence="9" key="1">
    <citation type="journal article" date="2023" name="IScience">
        <title>Live-bearing cockroach genome reveals convergent evolutionary mechanisms linked to viviparity in insects and beyond.</title>
        <authorList>
            <person name="Fouks B."/>
            <person name="Harrison M.C."/>
            <person name="Mikhailova A.A."/>
            <person name="Marchal E."/>
            <person name="English S."/>
            <person name="Carruthers M."/>
            <person name="Jennings E.C."/>
            <person name="Chiamaka E.L."/>
            <person name="Frigard R.A."/>
            <person name="Pippel M."/>
            <person name="Attardo G.M."/>
            <person name="Benoit J.B."/>
            <person name="Bornberg-Bauer E."/>
            <person name="Tobe S.S."/>
        </authorList>
    </citation>
    <scope>NUCLEOTIDE SEQUENCE</scope>
    <source>
        <strain evidence="9">Stay&amp;Tobe</strain>
    </source>
</reference>
<comment type="caution">
    <text evidence="9">The sequence shown here is derived from an EMBL/GenBank/DDBJ whole genome shotgun (WGS) entry which is preliminary data.</text>
</comment>
<reference evidence="9" key="2">
    <citation type="submission" date="2023-05" db="EMBL/GenBank/DDBJ databases">
        <authorList>
            <person name="Fouks B."/>
        </authorList>
    </citation>
    <scope>NUCLEOTIDE SEQUENCE</scope>
    <source>
        <strain evidence="9">Stay&amp;Tobe</strain>
        <tissue evidence="9">Testes</tissue>
    </source>
</reference>
<dbReference type="PANTHER" id="PTHR42643">
    <property type="entry name" value="IONOTROPIC RECEPTOR 20A-RELATED"/>
    <property type="match status" value="1"/>
</dbReference>
<keyword evidence="10" id="KW-1185">Reference proteome</keyword>
<evidence type="ECO:0000256" key="3">
    <source>
        <dbReference type="ARBA" id="ARBA00022692"/>
    </source>
</evidence>
<dbReference type="Proteomes" id="UP001233999">
    <property type="component" value="Unassembled WGS sequence"/>
</dbReference>
<dbReference type="AlphaFoldDB" id="A0AAD7Z6P2"/>
<dbReference type="SUPFAM" id="SSF53850">
    <property type="entry name" value="Periplasmic binding protein-like II"/>
    <property type="match status" value="1"/>
</dbReference>
<gene>
    <name evidence="9" type="ORF">L9F63_025852</name>
</gene>
<name>A0AAD7Z6P2_DIPPU</name>
<keyword evidence="5 8" id="KW-0472">Membrane</keyword>
<keyword evidence="2" id="KW-1003">Cell membrane</keyword>
<sequence length="445" mass="50677">MGACYEDIILLTGKWNLNIYNEDNFAGIKFFQNKIPNNFMGCNLIIDAIGPEPYVIKENFTLRDGEDSFVLRGIGLEMVVLFGKEKNFTLVFLEPSAVMQINEIKLKALTLVTHNSDILGGLLPRIYPLTHSVDMPDPVLFDYLKLIVPCPRPIAKIKRVMTLFSLSTWLSIGIVFILVSVLFWALKNMLAFTKFSVLGQSFSDAWAVLLGISVPQMPVSLEIRYLFILYVWYCFAISMVFQAFFTTYLVEPGYEAGFKTLEDVEVSGGMKFGSYDIVIFLREYVYLEDLMGFEEEMCTDINICVSRVMFGKEIFSIIVSYFPTYLASLSGIHETSKVICFLDSSIMTLPIGIAVSRGSPLRDMLNVHMRRCLEGGLLNNYWSALKHTVNLRADTHEEHSEYVVFSINHLGPAFLLLFFGHILSVLVFILEFIFKLISFKKNRVF</sequence>
<dbReference type="InterPro" id="IPR052192">
    <property type="entry name" value="Insect_Ionotropic_Sensory_Rcpt"/>
</dbReference>
<evidence type="ECO:0000313" key="9">
    <source>
        <dbReference type="EMBL" id="KAJ9575195.1"/>
    </source>
</evidence>
<evidence type="ECO:0000256" key="2">
    <source>
        <dbReference type="ARBA" id="ARBA00022475"/>
    </source>
</evidence>